<dbReference type="KEGG" id="vg:23301221"/>
<protein>
    <submittedName>
        <fullName evidence="1">Putative baseplate tail tube initiator</fullName>
    </submittedName>
</protein>
<name>A0A0B7MJD5_9CAUD</name>
<organism evidence="1 2">
    <name type="scientific">Enterobacteria phage GEC-3S</name>
    <dbReference type="NCBI Taxonomy" id="1222338"/>
    <lineage>
        <taxon>Viruses</taxon>
        <taxon>Duplodnaviria</taxon>
        <taxon>Heunggongvirae</taxon>
        <taxon>Uroviricota</taxon>
        <taxon>Caudoviricetes</taxon>
        <taxon>Pantevenvirales</taxon>
        <taxon>Straboviridae</taxon>
        <taxon>Krischvirus</taxon>
        <taxon>Krischvirus gec3s</taxon>
    </lineage>
</organism>
<dbReference type="GeneID" id="23301221"/>
<dbReference type="Proteomes" id="UP000203896">
    <property type="component" value="Segment"/>
</dbReference>
<evidence type="ECO:0000313" key="1">
    <source>
        <dbReference type="EMBL" id="CEO90789.1"/>
    </source>
</evidence>
<dbReference type="OrthoDB" id="4918at10239"/>
<keyword evidence="2" id="KW-1185">Reference proteome</keyword>
<accession>A0A0B7MJD5</accession>
<reference evidence="1 2" key="1">
    <citation type="submission" date="2012-08" db="EMBL/GenBank/DDBJ databases">
        <title>Selection and characterization of a candidate therapeutic bacteriophage that lyses the German Escherichia coli O104:H4 outbreak strain.</title>
        <authorList>
            <person name="Merabishvilli M."/>
            <person name="De Vos D."/>
            <person name="Verbeken G."/>
            <person name="Kropinski A."/>
            <person name="Vandenheuvel D."/>
            <person name="Lavigne R."/>
            <person name="Wattiau P."/>
            <person name="Mast J."/>
            <person name="Ragimbeau C."/>
            <person name="Mossong J."/>
            <person name="Scheres J."/>
            <person name="Chanishvili N."/>
            <person name="Vaneechoutte M."/>
            <person name="Pirnay J.P."/>
        </authorList>
    </citation>
    <scope>NUCLEOTIDE SEQUENCE [LARGE SCALE GENOMIC DNA]</scope>
</reference>
<dbReference type="RefSeq" id="YP_009118869.1">
    <property type="nucleotide sequence ID" value="NC_025425.1"/>
</dbReference>
<dbReference type="EMBL" id="HE978309">
    <property type="protein sequence ID" value="CEO90789.1"/>
    <property type="molecule type" value="Genomic_DNA"/>
</dbReference>
<proteinExistence type="predicted"/>
<evidence type="ECO:0000313" key="2">
    <source>
        <dbReference type="Proteomes" id="UP000203896"/>
    </source>
</evidence>
<sequence length="310" mass="34101">MFDLNDFNEQAANLDFQRSNLFSVAFATTPSNKTQAILESMGGAVYDIIPNALNDYFGITRGDYTDALTNLAVQGVRRAVDSSGVKKYLLGAMSSRVVQSLLGQFDVGTYALDWFNMAYKTSGLLVYAVKVPENRLNYEMDRNHNAPNIRITGRDFDPLVLSFRMDSSASNYRAMQDWVNSVEDPVTGLRALPVDVEADIQVNLHNRMGVPHTIMMFNGCVPVGVSAPELTYENNNEITTFDVTFAYRSMQTGAVGEQAAREWIEDKAINAITNTFGNNLLDSGLSAAGNALSRLNGVGGRVVNTVTNWF</sequence>
<gene>
    <name evidence="1" type="ORF">BN201_0186</name>
</gene>